<dbReference type="GO" id="GO:0000380">
    <property type="term" value="P:alternative mRNA splicing, via spliceosome"/>
    <property type="evidence" value="ECO:0007669"/>
    <property type="project" value="TreeGrafter"/>
</dbReference>
<dbReference type="SMART" id="SM00513">
    <property type="entry name" value="SAP"/>
    <property type="match status" value="1"/>
</dbReference>
<dbReference type="OrthoDB" id="445357at2759"/>
<feature type="domain" description="SAP" evidence="7">
    <location>
        <begin position="3"/>
        <end position="37"/>
    </location>
</feature>
<feature type="region of interest" description="Disordered" evidence="5">
    <location>
        <begin position="914"/>
        <end position="1230"/>
    </location>
</feature>
<feature type="compositionally biased region" description="Basic and acidic residues" evidence="5">
    <location>
        <begin position="917"/>
        <end position="941"/>
    </location>
</feature>
<dbReference type="Pfam" id="PF00622">
    <property type="entry name" value="SPRY"/>
    <property type="match status" value="1"/>
</dbReference>
<feature type="compositionally biased region" description="Gly residues" evidence="5">
    <location>
        <begin position="1125"/>
        <end position="1161"/>
    </location>
</feature>
<feature type="region of interest" description="Disordered" evidence="5">
    <location>
        <begin position="48"/>
        <end position="287"/>
    </location>
</feature>
<comment type="subcellular location">
    <subcellularLocation>
        <location evidence="1">Nucleus</location>
    </subcellularLocation>
</comment>
<dbReference type="CDD" id="cd12884">
    <property type="entry name" value="SPRY_hnRNP"/>
    <property type="match status" value="1"/>
</dbReference>
<feature type="compositionally biased region" description="Basic and acidic residues" evidence="5">
    <location>
        <begin position="88"/>
        <end position="116"/>
    </location>
</feature>
<feature type="region of interest" description="Disordered" evidence="5">
    <location>
        <begin position="321"/>
        <end position="347"/>
    </location>
</feature>
<organism evidence="8 9">
    <name type="scientific">Danaus chrysippus</name>
    <name type="common">African queen</name>
    <dbReference type="NCBI Taxonomy" id="151541"/>
    <lineage>
        <taxon>Eukaryota</taxon>
        <taxon>Metazoa</taxon>
        <taxon>Ecdysozoa</taxon>
        <taxon>Arthropoda</taxon>
        <taxon>Hexapoda</taxon>
        <taxon>Insecta</taxon>
        <taxon>Pterygota</taxon>
        <taxon>Neoptera</taxon>
        <taxon>Endopterygota</taxon>
        <taxon>Lepidoptera</taxon>
        <taxon>Glossata</taxon>
        <taxon>Ditrysia</taxon>
        <taxon>Papilionoidea</taxon>
        <taxon>Nymphalidae</taxon>
        <taxon>Danainae</taxon>
        <taxon>Danaini</taxon>
        <taxon>Danaina</taxon>
        <taxon>Danaus</taxon>
        <taxon>Anosia</taxon>
    </lineage>
</organism>
<dbReference type="PROSITE" id="PS50800">
    <property type="entry name" value="SAP"/>
    <property type="match status" value="1"/>
</dbReference>
<dbReference type="InterPro" id="IPR001870">
    <property type="entry name" value="B30.2/SPRY"/>
</dbReference>
<evidence type="ECO:0000259" key="6">
    <source>
        <dbReference type="PROSITE" id="PS50188"/>
    </source>
</evidence>
<comment type="caution">
    <text evidence="8">The sequence shown here is derived from an EMBL/GenBank/DDBJ whole genome shotgun (WGS) entry which is preliminary data.</text>
</comment>
<feature type="compositionally biased region" description="Basic and acidic residues" evidence="5">
    <location>
        <begin position="261"/>
        <end position="287"/>
    </location>
</feature>
<feature type="compositionally biased region" description="Low complexity" evidence="5">
    <location>
        <begin position="64"/>
        <end position="80"/>
    </location>
</feature>
<dbReference type="GO" id="GO:0005634">
    <property type="term" value="C:nucleus"/>
    <property type="evidence" value="ECO:0007669"/>
    <property type="project" value="UniProtKB-SubCell"/>
</dbReference>
<feature type="compositionally biased region" description="Basic and acidic residues" evidence="5">
    <location>
        <begin position="236"/>
        <end position="253"/>
    </location>
</feature>
<dbReference type="EMBL" id="CAKASE010000069">
    <property type="protein sequence ID" value="CAG9572953.1"/>
    <property type="molecule type" value="Genomic_DNA"/>
</dbReference>
<dbReference type="InterPro" id="IPR036361">
    <property type="entry name" value="SAP_dom_sf"/>
</dbReference>
<evidence type="ECO:0000256" key="1">
    <source>
        <dbReference type="ARBA" id="ARBA00004123"/>
    </source>
</evidence>
<keyword evidence="4" id="KW-0539">Nucleus</keyword>
<dbReference type="InterPro" id="IPR035778">
    <property type="entry name" value="SPRY_hnRNP_U"/>
</dbReference>
<feature type="compositionally biased region" description="Polar residues" evidence="5">
    <location>
        <begin position="1211"/>
        <end position="1230"/>
    </location>
</feature>
<feature type="compositionally biased region" description="Basic and acidic residues" evidence="5">
    <location>
        <begin position="168"/>
        <end position="184"/>
    </location>
</feature>
<proteinExistence type="predicted"/>
<dbReference type="SUPFAM" id="SSF52540">
    <property type="entry name" value="P-loop containing nucleoside triphosphate hydrolases"/>
    <property type="match status" value="1"/>
</dbReference>
<feature type="compositionally biased region" description="Low complexity" evidence="5">
    <location>
        <begin position="1102"/>
        <end position="1124"/>
    </location>
</feature>
<dbReference type="Gene3D" id="3.40.50.300">
    <property type="entry name" value="P-loop containing nucleotide triphosphate hydrolases"/>
    <property type="match status" value="1"/>
</dbReference>
<evidence type="ECO:0000256" key="2">
    <source>
        <dbReference type="ARBA" id="ARBA00022481"/>
    </source>
</evidence>
<feature type="compositionally biased region" description="Low complexity" evidence="5">
    <location>
        <begin position="1073"/>
        <end position="1095"/>
    </location>
</feature>
<name>A0A8J2QV56_9NEOP</name>
<dbReference type="Pfam" id="PF02037">
    <property type="entry name" value="SAP"/>
    <property type="match status" value="1"/>
</dbReference>
<dbReference type="SUPFAM" id="SSF49899">
    <property type="entry name" value="Concanavalin A-like lectins/glucanases"/>
    <property type="match status" value="1"/>
</dbReference>
<reference evidence="8" key="1">
    <citation type="submission" date="2021-09" db="EMBL/GenBank/DDBJ databases">
        <authorList>
            <person name="Martin H S."/>
        </authorList>
    </citation>
    <scope>NUCLEOTIDE SEQUENCE</scope>
</reference>
<feature type="compositionally biased region" description="Basic and acidic residues" evidence="5">
    <location>
        <begin position="627"/>
        <end position="650"/>
    </location>
</feature>
<dbReference type="PANTHER" id="PTHR12381">
    <property type="entry name" value="HETEROGENEOUS NUCLEAR RIBONUCLEOPROTEIN U FAMILY MEMBER"/>
    <property type="match status" value="1"/>
</dbReference>
<keyword evidence="2" id="KW-0488">Methylation</keyword>
<feature type="region of interest" description="Disordered" evidence="5">
    <location>
        <begin position="560"/>
        <end position="672"/>
    </location>
</feature>
<dbReference type="InterPro" id="IPR003877">
    <property type="entry name" value="SPRY_dom"/>
</dbReference>
<dbReference type="InterPro" id="IPR013320">
    <property type="entry name" value="ConA-like_dom_sf"/>
</dbReference>
<dbReference type="PANTHER" id="PTHR12381:SF56">
    <property type="entry name" value="B30.2_SPRY DOMAIN-CONTAINING PROTEIN-RELATED"/>
    <property type="match status" value="1"/>
</dbReference>
<feature type="compositionally biased region" description="Pro residues" evidence="5">
    <location>
        <begin position="143"/>
        <end position="165"/>
    </location>
</feature>
<feature type="compositionally biased region" description="Basic and acidic residues" evidence="5">
    <location>
        <begin position="972"/>
        <end position="997"/>
    </location>
</feature>
<dbReference type="PROSITE" id="PS50188">
    <property type="entry name" value="B302_SPRY"/>
    <property type="match status" value="1"/>
</dbReference>
<evidence type="ECO:0000313" key="8">
    <source>
        <dbReference type="EMBL" id="CAG9572953.1"/>
    </source>
</evidence>
<dbReference type="SMART" id="SM00449">
    <property type="entry name" value="SPRY"/>
    <property type="match status" value="1"/>
</dbReference>
<evidence type="ECO:0000256" key="3">
    <source>
        <dbReference type="ARBA" id="ARBA00022553"/>
    </source>
</evidence>
<dbReference type="InterPro" id="IPR043136">
    <property type="entry name" value="B30.2/SPRY_sf"/>
</dbReference>
<feature type="compositionally biased region" description="Polar residues" evidence="5">
    <location>
        <begin position="654"/>
        <end position="667"/>
    </location>
</feature>
<accession>A0A8J2QV56</accession>
<feature type="compositionally biased region" description="Pro residues" evidence="5">
    <location>
        <begin position="117"/>
        <end position="126"/>
    </location>
</feature>
<keyword evidence="9" id="KW-1185">Reference proteome</keyword>
<gene>
    <name evidence="8" type="ORF">DCHRY22_LOCUS10274</name>
</gene>
<evidence type="ECO:0000313" key="9">
    <source>
        <dbReference type="Proteomes" id="UP000789524"/>
    </source>
</evidence>
<feature type="compositionally biased region" description="Basic and acidic residues" evidence="5">
    <location>
        <begin position="560"/>
        <end position="619"/>
    </location>
</feature>
<protein>
    <submittedName>
        <fullName evidence="8">(African queen) hypothetical protein</fullName>
    </submittedName>
</protein>
<sequence length="1230" mass="139470">MDPAKMKVVDLRSELGALGLDTKGNKPALVERLKKALEAKTGKAVLDTTILDTSTEDVDEPATPRRSPAARATRRSSSSRICATPAKIPREDPPKPIQEEPKETAEEPEDKPEPVKPEPLPEPTPEPNQEIPMEEPIPEEKPAPTPEQAPEPVPQPIPEPVPEPIPEQVKEDEPSDNKEPKSDEMYNIDDLSQSPINENNDDEKEIIDDKDNDQQEEQEKDVENNEHGDEDEKNDMDERRELYLEHQREKELSEQEEWDQLNERLVQKEKERVEREKEEAEEEAKKMEEISKDPIKLQRLKRKQEKKSRWTNFYKAVEVTNQVLAPPTEEPPDSKQKEETETAVPEPELDDNKVTLSWYDSDLNQYLELPELNSVIPLNEGAFAYAWAGARATHGVTHGRLCYEVRVGSLVTSTESAEKEPLTTGLRVGWSTDDSSLHLGDNSLSWGYESTGRAVTNSEFKAYGKQFNEKDVIGCYLDLDSTPCQMSYTLNGEELGTAFEFDKEILEGRAIFPHVLTKNMCYKVNLGYDRYTMLTKTKIVRNRVEIPIEQVLEEKRIKEEKTKQNKEDETKITTEKSDNKNEEIQKNEENKDEIQEKNDKEGEMEVDQENDKENIKNEQEAEDKQEDTDMNKEGDDKQLNENGEKDEKVVTNEAMETNDTEAGSGNDENSEIQEVTEEQVMGGLVLDKRIKFVIRYTVEEELDGPELSILPGYEFIAKGDLVDGPRRPSSCGECEVILMVGMPGSGKTYWAKQHCAKNPEKRYNILSTGALFERMKVDCKSFRTSYEGKWDAMVTKCAKCVVKLLEIAKGRRRNFILDQTNVYPSAQRRKLREFTGYRRIAAVVVVSEDEQKQRAAAREAADGKEVPDAAILDMKANFTLPEKGSFVDEVIYTELNEEEARKVLETYHSEAAAAGALKERDKRARSTSRDTGKRQRSPDRREHRRPREHGRERDDRWSGGSRWGPPAPRGRWGRDRPPHPRFDRNWSQRNDFGRDGGFRGGRMGSRQDRGPGPNVGGPGPRGPPAERFQRDHRPPNRGPPHQQDKRPAGPPPGSWQRGSGPRGGGHMGHGPRQDNQNQNQNHNQNQNQQWNQWAGNWGGWGNWNNQNPGWNNWNNWCWGNQNPGQGQGQGQVQGQGQAGAGKGPAGQGQAGQGPAGQGQAGQGWQNYNAQQWFQWQQWQQQNWPGYGQQQQQQQPQGGANSGDNAQAWAQFYQNYGAGNNGNSNQALEKK</sequence>
<feature type="domain" description="B30.2/SPRY" evidence="6">
    <location>
        <begin position="323"/>
        <end position="531"/>
    </location>
</feature>
<evidence type="ECO:0000259" key="7">
    <source>
        <dbReference type="PROSITE" id="PS50800"/>
    </source>
</evidence>
<dbReference type="Gene3D" id="1.10.720.30">
    <property type="entry name" value="SAP domain"/>
    <property type="match status" value="1"/>
</dbReference>
<feature type="compositionally biased region" description="Low complexity" evidence="5">
    <location>
        <begin position="1162"/>
        <end position="1198"/>
    </location>
</feature>
<dbReference type="Proteomes" id="UP000789524">
    <property type="component" value="Unassembled WGS sequence"/>
</dbReference>
<evidence type="ECO:0000256" key="5">
    <source>
        <dbReference type="SAM" id="MobiDB-lite"/>
    </source>
</evidence>
<keyword evidence="3" id="KW-0597">Phosphoprotein</keyword>
<evidence type="ECO:0000256" key="4">
    <source>
        <dbReference type="ARBA" id="ARBA00023242"/>
    </source>
</evidence>
<dbReference type="InterPro" id="IPR027417">
    <property type="entry name" value="P-loop_NTPase"/>
</dbReference>
<dbReference type="InterPro" id="IPR003034">
    <property type="entry name" value="SAP_dom"/>
</dbReference>
<dbReference type="SUPFAM" id="SSF68906">
    <property type="entry name" value="SAP domain"/>
    <property type="match status" value="1"/>
</dbReference>
<dbReference type="AlphaFoldDB" id="A0A8J2QV56"/>
<dbReference type="Gene3D" id="2.60.120.920">
    <property type="match status" value="1"/>
</dbReference>
<dbReference type="Pfam" id="PF13671">
    <property type="entry name" value="AAA_33"/>
    <property type="match status" value="1"/>
</dbReference>
<dbReference type="GO" id="GO:0003723">
    <property type="term" value="F:RNA binding"/>
    <property type="evidence" value="ECO:0007669"/>
    <property type="project" value="TreeGrafter"/>
</dbReference>